<protein>
    <recommendedName>
        <fullName evidence="3">Type III restriction protein res subunit</fullName>
    </recommendedName>
</protein>
<accession>F9U7U7</accession>
<name>F9U7U7_9GAMM</name>
<evidence type="ECO:0008006" key="3">
    <source>
        <dbReference type="Google" id="ProtNLM"/>
    </source>
</evidence>
<dbReference type="Proteomes" id="UP000005459">
    <property type="component" value="Unassembled WGS sequence"/>
</dbReference>
<reference evidence="1 2" key="1">
    <citation type="submission" date="2011-06" db="EMBL/GenBank/DDBJ databases">
        <title>The draft genome of Thiocapsa marina 5811.</title>
        <authorList>
            <consortium name="US DOE Joint Genome Institute (JGI-PGF)"/>
            <person name="Lucas S."/>
            <person name="Han J."/>
            <person name="Cheng J.-F."/>
            <person name="Goodwin L."/>
            <person name="Pitluck S."/>
            <person name="Peters L."/>
            <person name="Land M.L."/>
            <person name="Hauser L."/>
            <person name="Vogl K."/>
            <person name="Liu Z."/>
            <person name="Imhoff J."/>
            <person name="Thiel V."/>
            <person name="Frigaard N.-U."/>
            <person name="Bryant D."/>
            <person name="Woyke T.J."/>
        </authorList>
    </citation>
    <scope>NUCLEOTIDE SEQUENCE [LARGE SCALE GENOMIC DNA]</scope>
    <source>
        <strain evidence="1 2">5811</strain>
    </source>
</reference>
<organism evidence="1 2">
    <name type="scientific">Thiocapsa marina 5811</name>
    <dbReference type="NCBI Taxonomy" id="768671"/>
    <lineage>
        <taxon>Bacteria</taxon>
        <taxon>Pseudomonadati</taxon>
        <taxon>Pseudomonadota</taxon>
        <taxon>Gammaproteobacteria</taxon>
        <taxon>Chromatiales</taxon>
        <taxon>Chromatiaceae</taxon>
        <taxon>Thiocapsa</taxon>
    </lineage>
</organism>
<keyword evidence="2" id="KW-1185">Reference proteome</keyword>
<evidence type="ECO:0000313" key="1">
    <source>
        <dbReference type="EMBL" id="EGV19727.1"/>
    </source>
</evidence>
<proteinExistence type="predicted"/>
<gene>
    <name evidence="1" type="ORF">ThimaDRAFT_1173</name>
</gene>
<dbReference type="AlphaFoldDB" id="F9U7U7"/>
<dbReference type="STRING" id="768671.ThimaDRAFT_1173"/>
<sequence length="107" mass="11992">MRYAPVSDELWVQHLRTGQRDGADHREYQPDFVAETDAAVYMLEPKMRKEMADTVVLAKKAAPLRWCANATVHALAHGGKPWQYLLIPHDAIAENMTLSGLASQFGD</sequence>
<evidence type="ECO:0000313" key="2">
    <source>
        <dbReference type="Proteomes" id="UP000005459"/>
    </source>
</evidence>
<dbReference type="eggNOG" id="COG1061">
    <property type="taxonomic scope" value="Bacteria"/>
</dbReference>
<dbReference type="EMBL" id="AFWV01000003">
    <property type="protein sequence ID" value="EGV19727.1"/>
    <property type="molecule type" value="Genomic_DNA"/>
</dbReference>